<evidence type="ECO:0000313" key="4">
    <source>
        <dbReference type="Proteomes" id="UP000325313"/>
    </source>
</evidence>
<feature type="region of interest" description="Disordered" evidence="1">
    <location>
        <begin position="67"/>
        <end position="89"/>
    </location>
</feature>
<proteinExistence type="predicted"/>
<keyword evidence="2" id="KW-1133">Transmembrane helix</keyword>
<gene>
    <name evidence="3" type="ORF">PGTUg99_012816</name>
</gene>
<dbReference type="EMBL" id="VDEP01000104">
    <property type="protein sequence ID" value="KAA1131131.1"/>
    <property type="molecule type" value="Genomic_DNA"/>
</dbReference>
<evidence type="ECO:0000256" key="2">
    <source>
        <dbReference type="SAM" id="Phobius"/>
    </source>
</evidence>
<reference evidence="3 4" key="1">
    <citation type="submission" date="2019-05" db="EMBL/GenBank/DDBJ databases">
        <title>Emergence of the Ug99 lineage of the wheat stem rust pathogen through somatic hybridization.</title>
        <authorList>
            <person name="Li F."/>
            <person name="Upadhyaya N.M."/>
            <person name="Sperschneider J."/>
            <person name="Matny O."/>
            <person name="Nguyen-Phuc H."/>
            <person name="Mago R."/>
            <person name="Raley C."/>
            <person name="Miller M.E."/>
            <person name="Silverstein K.A.T."/>
            <person name="Henningsen E."/>
            <person name="Hirsch C.D."/>
            <person name="Visser B."/>
            <person name="Pretorius Z.A."/>
            <person name="Steffenson B.J."/>
            <person name="Schwessinger B."/>
            <person name="Dodds P.N."/>
            <person name="Figueroa M."/>
        </authorList>
    </citation>
    <scope>NUCLEOTIDE SEQUENCE [LARGE SCALE GENOMIC DNA]</scope>
    <source>
        <strain evidence="3 4">Ug99</strain>
    </source>
</reference>
<evidence type="ECO:0000313" key="3">
    <source>
        <dbReference type="EMBL" id="KAA1131131.1"/>
    </source>
</evidence>
<feature type="transmembrane region" description="Helical" evidence="2">
    <location>
        <begin position="26"/>
        <end position="43"/>
    </location>
</feature>
<accession>A0A5B0RYZ3</accession>
<comment type="caution">
    <text evidence="3">The sequence shown here is derived from an EMBL/GenBank/DDBJ whole genome shotgun (WGS) entry which is preliminary data.</text>
</comment>
<sequence length="89" mass="10084">MENPRCLIDCSNSPVPFYKNLHLDLVFIWSLLNPIGVVSLVSITDEKIEKTNNPWRYIICRQDTVRANSSGEPKHGDPPIDGFCRPVSD</sequence>
<evidence type="ECO:0000256" key="1">
    <source>
        <dbReference type="SAM" id="MobiDB-lite"/>
    </source>
</evidence>
<name>A0A5B0RYZ3_PUCGR</name>
<keyword evidence="2" id="KW-0812">Transmembrane</keyword>
<dbReference type="Proteomes" id="UP000325313">
    <property type="component" value="Unassembled WGS sequence"/>
</dbReference>
<protein>
    <submittedName>
        <fullName evidence="3">Uncharacterized protein</fullName>
    </submittedName>
</protein>
<keyword evidence="2" id="KW-0472">Membrane</keyword>
<dbReference type="AlphaFoldDB" id="A0A5B0RYZ3"/>
<organism evidence="3 4">
    <name type="scientific">Puccinia graminis f. sp. tritici</name>
    <dbReference type="NCBI Taxonomy" id="56615"/>
    <lineage>
        <taxon>Eukaryota</taxon>
        <taxon>Fungi</taxon>
        <taxon>Dikarya</taxon>
        <taxon>Basidiomycota</taxon>
        <taxon>Pucciniomycotina</taxon>
        <taxon>Pucciniomycetes</taxon>
        <taxon>Pucciniales</taxon>
        <taxon>Pucciniaceae</taxon>
        <taxon>Puccinia</taxon>
    </lineage>
</organism>